<sequence length="81" mass="9622">MMENRQNHQKIAISLFLNGIFVHENSEGEPNLASYLHFSKFFYSKRLPIWHDTCILVAERKDRFNGRSGEIFSHEKDRSDH</sequence>
<dbReference type="Proteomes" id="UP000237447">
    <property type="component" value="Unassembled WGS sequence"/>
</dbReference>
<dbReference type="EMBL" id="NXEJ01000004">
    <property type="protein sequence ID" value="POO52362.1"/>
    <property type="molecule type" value="Genomic_DNA"/>
</dbReference>
<comment type="caution">
    <text evidence="1">The sequence shown here is derived from an EMBL/GenBank/DDBJ whole genome shotgun (WGS) entry which is preliminary data.</text>
</comment>
<evidence type="ECO:0000313" key="2">
    <source>
        <dbReference type="Proteomes" id="UP000237447"/>
    </source>
</evidence>
<gene>
    <name evidence="1" type="ORF">CPJ18_08625</name>
</gene>
<accession>A0AAE5VQB8</accession>
<protein>
    <submittedName>
        <fullName evidence="1">Uncharacterized protein</fullName>
    </submittedName>
</protein>
<proteinExistence type="predicted"/>
<name>A0AAE5VQB8_9HYPH</name>
<dbReference type="AlphaFoldDB" id="A0AAE5VQB8"/>
<organism evidence="1 2">
    <name type="scientific">Agrobacterium rosae</name>
    <dbReference type="NCBI Taxonomy" id="1972867"/>
    <lineage>
        <taxon>Bacteria</taxon>
        <taxon>Pseudomonadati</taxon>
        <taxon>Pseudomonadota</taxon>
        <taxon>Alphaproteobacteria</taxon>
        <taxon>Hyphomicrobiales</taxon>
        <taxon>Rhizobiaceae</taxon>
        <taxon>Rhizobium/Agrobacterium group</taxon>
        <taxon>Agrobacterium</taxon>
    </lineage>
</organism>
<evidence type="ECO:0000313" key="1">
    <source>
        <dbReference type="EMBL" id="POO52362.1"/>
    </source>
</evidence>
<reference evidence="1 2" key="1">
    <citation type="journal article" date="2018" name="Syst. Appl. Microbiol.">
        <title>Agrobacterium rosae sp. nov., isolated from galls on different agricultural crops.</title>
        <authorList>
            <person name="Kuzmanovic N."/>
            <person name="Pulawska J."/>
            <person name="Smalla K."/>
            <person name="Nesme X."/>
        </authorList>
    </citation>
    <scope>NUCLEOTIDE SEQUENCE [LARGE SCALE GENOMIC DNA]</scope>
    <source>
        <strain evidence="1 2">NCPPB 1650</strain>
    </source>
</reference>